<gene>
    <name evidence="1" type="ordered locus">Tgr7_3247</name>
</gene>
<dbReference type="HOGENOM" id="CLU_156351_1_0_6"/>
<dbReference type="InterPro" id="IPR015867">
    <property type="entry name" value="N-reg_PII/ATP_PRibTrfase_C"/>
</dbReference>
<evidence type="ECO:0008006" key="3">
    <source>
        <dbReference type="Google" id="ProtNLM"/>
    </source>
</evidence>
<dbReference type="InterPro" id="IPR011322">
    <property type="entry name" value="N-reg_PII-like_a/b"/>
</dbReference>
<reference evidence="1 2" key="1">
    <citation type="journal article" date="2011" name="Stand. Genomic Sci.">
        <title>Complete genome sequence of 'Thioalkalivibrio sulfidophilus' HL-EbGr7.</title>
        <authorList>
            <person name="Muyzer G."/>
            <person name="Sorokin D.Y."/>
            <person name="Mavromatis K."/>
            <person name="Lapidus A."/>
            <person name="Clum A."/>
            <person name="Ivanova N."/>
            <person name="Pati A."/>
            <person name="d'Haeseleer P."/>
            <person name="Woyke T."/>
            <person name="Kyrpides N.C."/>
        </authorList>
    </citation>
    <scope>NUCLEOTIDE SEQUENCE [LARGE SCALE GENOMIC DNA]</scope>
    <source>
        <strain evidence="1 2">HL-EbGR7</strain>
    </source>
</reference>
<dbReference type="Gene3D" id="3.30.70.120">
    <property type="match status" value="1"/>
</dbReference>
<accession>B8GQU1</accession>
<dbReference type="Pfam" id="PF11582">
    <property type="entry name" value="DUF3240"/>
    <property type="match status" value="1"/>
</dbReference>
<organism evidence="1 2">
    <name type="scientific">Thioalkalivibrio sulfidiphilus (strain HL-EbGR7)</name>
    <dbReference type="NCBI Taxonomy" id="396588"/>
    <lineage>
        <taxon>Bacteria</taxon>
        <taxon>Pseudomonadati</taxon>
        <taxon>Pseudomonadota</taxon>
        <taxon>Gammaproteobacteria</taxon>
        <taxon>Chromatiales</taxon>
        <taxon>Ectothiorhodospiraceae</taxon>
        <taxon>Thioalkalivibrio</taxon>
    </lineage>
</organism>
<dbReference type="RefSeq" id="WP_012639777.1">
    <property type="nucleotide sequence ID" value="NC_011901.1"/>
</dbReference>
<dbReference type="eggNOG" id="ENOG5033HXW">
    <property type="taxonomic scope" value="Bacteria"/>
</dbReference>
<dbReference type="EMBL" id="CP001339">
    <property type="protein sequence ID" value="ACL74315.1"/>
    <property type="molecule type" value="Genomic_DNA"/>
</dbReference>
<protein>
    <recommendedName>
        <fullName evidence="3">DUF3240 domain-containing protein</fullName>
    </recommendedName>
</protein>
<evidence type="ECO:0000313" key="2">
    <source>
        <dbReference type="Proteomes" id="UP000002383"/>
    </source>
</evidence>
<dbReference type="OrthoDB" id="8537254at2"/>
<sequence>MTKVLLVLITPPELEEPLIDWLLERDGISGFTGLPAYGHSREHGGYSLLEQVSGRQRRAIFLVQTEAESARSLLDALHTEMSGAGLHYWVMPLIESGRLD</sequence>
<dbReference type="SUPFAM" id="SSF54913">
    <property type="entry name" value="GlnB-like"/>
    <property type="match status" value="1"/>
</dbReference>
<name>B8GQU1_THISH</name>
<dbReference type="Proteomes" id="UP000002383">
    <property type="component" value="Chromosome"/>
</dbReference>
<dbReference type="STRING" id="396588.Tgr7_3247"/>
<dbReference type="KEGG" id="tgr:Tgr7_3247"/>
<dbReference type="InterPro" id="IPR021634">
    <property type="entry name" value="DUF3240"/>
</dbReference>
<dbReference type="AlphaFoldDB" id="B8GQU1"/>
<proteinExistence type="predicted"/>
<evidence type="ECO:0000313" key="1">
    <source>
        <dbReference type="EMBL" id="ACL74315.1"/>
    </source>
</evidence>
<keyword evidence="2" id="KW-1185">Reference proteome</keyword>